<evidence type="ECO:0000256" key="7">
    <source>
        <dbReference type="ARBA" id="ARBA00022967"/>
    </source>
</evidence>
<dbReference type="KEGG" id="cmiu:B1H56_06495"/>
<organism evidence="10 11">
    <name type="scientific">Christensenella minuta</name>
    <dbReference type="NCBI Taxonomy" id="626937"/>
    <lineage>
        <taxon>Bacteria</taxon>
        <taxon>Bacillati</taxon>
        <taxon>Bacillota</taxon>
        <taxon>Clostridia</taxon>
        <taxon>Christensenellales</taxon>
        <taxon>Christensenellaceae</taxon>
        <taxon>Christensenella</taxon>
    </lineage>
</organism>
<proteinExistence type="predicted"/>
<evidence type="ECO:0000256" key="2">
    <source>
        <dbReference type="ARBA" id="ARBA00022448"/>
    </source>
</evidence>
<keyword evidence="3" id="KW-1003">Cell membrane</keyword>
<dbReference type="Pfam" id="PF00005">
    <property type="entry name" value="ABC_tran"/>
    <property type="match status" value="2"/>
</dbReference>
<comment type="caution">
    <text evidence="10">The sequence shown here is derived from an EMBL/GenBank/DDBJ whole genome shotgun (WGS) entry which is preliminary data.</text>
</comment>
<dbReference type="RefSeq" id="WP_066517597.1">
    <property type="nucleotide sequence ID" value="NZ_CABMOF010000001.1"/>
</dbReference>
<sequence length="505" mass="56081">MDQDMLIELKNVSKHFPGVKALQDVNLQVKKGEVHAILGENGAGKSTIMNIMFGTYPQTEGKIFWKGKEVRFRTPLDAQNMGIGMVHQENSLFPFLDVQNNIFMGHYPASGAMIKRDEVKRKTVELLEELHLEHIRPGTTVADLGMADKQLIEIAKALSQHPDFIMFDEPTAALTNKETAILMDIIRDLKQKGVGIVYVSHRLNEIFKLADTVTILRDGQHVVTGPVGDFDNDKVVQYMVGRQLDDQMHSLKKNAKHGPEDKTILEVRSLSKKGAFEDVSFELKKGEVLGFAGLVGAGRSEILEAIFGYEPADSGEIFVEGKKMNMVHPQVATEAGLGLIPEERKVKGLFLELSVRDNINIATIRECKTGTLVNRKKEIERAEQSVKQLNIKTPTVEKAIINLSGGNQQKAILSRWLLAKPKILMLDEPTHGIDVGAKAEIYSIIDNLTKEGVSVILVSSELPELLLLSDRIAIMYHGKMTGIVERSELNDDAQEVIMRYATGQG</sequence>
<evidence type="ECO:0000256" key="8">
    <source>
        <dbReference type="ARBA" id="ARBA00023136"/>
    </source>
</evidence>
<accession>A0A136Q5P4</accession>
<dbReference type="PATRIC" id="fig|626937.4.peg.1247"/>
<dbReference type="GO" id="GO:0005886">
    <property type="term" value="C:plasma membrane"/>
    <property type="evidence" value="ECO:0007669"/>
    <property type="project" value="UniProtKB-SubCell"/>
</dbReference>
<keyword evidence="11" id="KW-1185">Reference proteome</keyword>
<dbReference type="SMART" id="SM00382">
    <property type="entry name" value="AAA"/>
    <property type="match status" value="2"/>
</dbReference>
<keyword evidence="5" id="KW-0547">Nucleotide-binding</keyword>
<keyword evidence="4" id="KW-0677">Repeat</keyword>
<dbReference type="AlphaFoldDB" id="A0A136Q5P4"/>
<dbReference type="OrthoDB" id="9776369at2"/>
<dbReference type="FunFam" id="3.40.50.300:FF:000127">
    <property type="entry name" value="Ribose import ATP-binding protein RbsA"/>
    <property type="match status" value="1"/>
</dbReference>
<evidence type="ECO:0000256" key="4">
    <source>
        <dbReference type="ARBA" id="ARBA00022737"/>
    </source>
</evidence>
<dbReference type="STRING" id="626937.HMPREF3293_01262"/>
<evidence type="ECO:0000259" key="9">
    <source>
        <dbReference type="PROSITE" id="PS50893"/>
    </source>
</evidence>
<evidence type="ECO:0000256" key="6">
    <source>
        <dbReference type="ARBA" id="ARBA00022840"/>
    </source>
</evidence>
<dbReference type="InterPro" id="IPR003593">
    <property type="entry name" value="AAA+_ATPase"/>
</dbReference>
<dbReference type="InterPro" id="IPR017871">
    <property type="entry name" value="ABC_transporter-like_CS"/>
</dbReference>
<evidence type="ECO:0000313" key="11">
    <source>
        <dbReference type="Proteomes" id="UP000070366"/>
    </source>
</evidence>
<dbReference type="PROSITE" id="PS00211">
    <property type="entry name" value="ABC_TRANSPORTER_1"/>
    <property type="match status" value="1"/>
</dbReference>
<gene>
    <name evidence="10" type="ORF">HMPREF3293_01262</name>
</gene>
<dbReference type="Gene3D" id="3.40.50.300">
    <property type="entry name" value="P-loop containing nucleotide triphosphate hydrolases"/>
    <property type="match status" value="2"/>
</dbReference>
<evidence type="ECO:0000256" key="3">
    <source>
        <dbReference type="ARBA" id="ARBA00022475"/>
    </source>
</evidence>
<dbReference type="CDD" id="cd03215">
    <property type="entry name" value="ABC_Carb_Monos_II"/>
    <property type="match status" value="1"/>
</dbReference>
<dbReference type="GO" id="GO:0005524">
    <property type="term" value="F:ATP binding"/>
    <property type="evidence" value="ECO:0007669"/>
    <property type="project" value="UniProtKB-KW"/>
</dbReference>
<dbReference type="PANTHER" id="PTHR43790:SF9">
    <property type="entry name" value="GALACTOFURANOSE TRANSPORTER ATP-BINDING PROTEIN YTFR"/>
    <property type="match status" value="1"/>
</dbReference>
<reference evidence="10 11" key="1">
    <citation type="submission" date="2016-02" db="EMBL/GenBank/DDBJ databases">
        <authorList>
            <person name="Wen L."/>
            <person name="He K."/>
            <person name="Yang H."/>
        </authorList>
    </citation>
    <scope>NUCLEOTIDE SEQUENCE [LARGE SCALE GENOMIC DNA]</scope>
    <source>
        <strain evidence="10 11">DSM 22607</strain>
    </source>
</reference>
<keyword evidence="2" id="KW-0813">Transport</keyword>
<dbReference type="CDD" id="cd03216">
    <property type="entry name" value="ABC_Carb_Monos_I"/>
    <property type="match status" value="1"/>
</dbReference>
<feature type="domain" description="ABC transporter" evidence="9">
    <location>
        <begin position="259"/>
        <end position="502"/>
    </location>
</feature>
<dbReference type="SUPFAM" id="SSF52540">
    <property type="entry name" value="P-loop containing nucleoside triphosphate hydrolases"/>
    <property type="match status" value="2"/>
</dbReference>
<keyword evidence="7" id="KW-1278">Translocase</keyword>
<dbReference type="InterPro" id="IPR050107">
    <property type="entry name" value="ABC_carbohydrate_import_ATPase"/>
</dbReference>
<comment type="subcellular location">
    <subcellularLocation>
        <location evidence="1">Cell membrane</location>
        <topology evidence="1">Peripheral membrane protein</topology>
    </subcellularLocation>
</comment>
<name>A0A136Q5P4_9FIRM</name>
<dbReference type="PROSITE" id="PS50893">
    <property type="entry name" value="ABC_TRANSPORTER_2"/>
    <property type="match status" value="2"/>
</dbReference>
<evidence type="ECO:0000256" key="5">
    <source>
        <dbReference type="ARBA" id="ARBA00022741"/>
    </source>
</evidence>
<feature type="domain" description="ABC transporter" evidence="9">
    <location>
        <begin position="7"/>
        <end position="243"/>
    </location>
</feature>
<dbReference type="EMBL" id="LSZW01000054">
    <property type="protein sequence ID" value="KXK65970.1"/>
    <property type="molecule type" value="Genomic_DNA"/>
</dbReference>
<evidence type="ECO:0000256" key="1">
    <source>
        <dbReference type="ARBA" id="ARBA00004202"/>
    </source>
</evidence>
<protein>
    <submittedName>
        <fullName evidence="10">Putative galactose/methyl galactoside ABC transporter, ATP-binding protein MglA</fullName>
    </submittedName>
</protein>
<keyword evidence="8" id="KW-0472">Membrane</keyword>
<dbReference type="InterPro" id="IPR027417">
    <property type="entry name" value="P-loop_NTPase"/>
</dbReference>
<dbReference type="InterPro" id="IPR003439">
    <property type="entry name" value="ABC_transporter-like_ATP-bd"/>
</dbReference>
<dbReference type="Proteomes" id="UP000070366">
    <property type="component" value="Unassembled WGS sequence"/>
</dbReference>
<dbReference type="PANTHER" id="PTHR43790">
    <property type="entry name" value="CARBOHYDRATE TRANSPORT ATP-BINDING PROTEIN MG119-RELATED"/>
    <property type="match status" value="1"/>
</dbReference>
<evidence type="ECO:0000313" key="10">
    <source>
        <dbReference type="EMBL" id="KXK65970.1"/>
    </source>
</evidence>
<keyword evidence="6 10" id="KW-0067">ATP-binding</keyword>
<dbReference type="GO" id="GO:0016887">
    <property type="term" value="F:ATP hydrolysis activity"/>
    <property type="evidence" value="ECO:0007669"/>
    <property type="project" value="InterPro"/>
</dbReference>